<dbReference type="EMBL" id="CAJVCH010547899">
    <property type="protein sequence ID" value="CAG7828535.1"/>
    <property type="molecule type" value="Genomic_DNA"/>
</dbReference>
<feature type="signal peptide" evidence="1">
    <location>
        <begin position="1"/>
        <end position="28"/>
    </location>
</feature>
<gene>
    <name evidence="2" type="ORF">AFUS01_LOCUS38457</name>
</gene>
<organism evidence="2 3">
    <name type="scientific">Allacma fusca</name>
    <dbReference type="NCBI Taxonomy" id="39272"/>
    <lineage>
        <taxon>Eukaryota</taxon>
        <taxon>Metazoa</taxon>
        <taxon>Ecdysozoa</taxon>
        <taxon>Arthropoda</taxon>
        <taxon>Hexapoda</taxon>
        <taxon>Collembola</taxon>
        <taxon>Symphypleona</taxon>
        <taxon>Sminthuridae</taxon>
        <taxon>Allacma</taxon>
    </lineage>
</organism>
<keyword evidence="3" id="KW-1185">Reference proteome</keyword>
<keyword evidence="1" id="KW-0732">Signal</keyword>
<evidence type="ECO:0000313" key="2">
    <source>
        <dbReference type="EMBL" id="CAG7828535.1"/>
    </source>
</evidence>
<comment type="caution">
    <text evidence="2">The sequence shown here is derived from an EMBL/GenBank/DDBJ whole genome shotgun (WGS) entry which is preliminary data.</text>
</comment>
<evidence type="ECO:0000313" key="3">
    <source>
        <dbReference type="Proteomes" id="UP000708208"/>
    </source>
</evidence>
<feature type="chain" id="PRO_5035247684" evidence="1">
    <location>
        <begin position="29"/>
        <end position="72"/>
    </location>
</feature>
<accession>A0A8J2LAZ5</accession>
<dbReference type="Proteomes" id="UP000708208">
    <property type="component" value="Unassembled WGS sequence"/>
</dbReference>
<reference evidence="2" key="1">
    <citation type="submission" date="2021-06" db="EMBL/GenBank/DDBJ databases">
        <authorList>
            <person name="Hodson N. C."/>
            <person name="Mongue J. A."/>
            <person name="Jaron S. K."/>
        </authorList>
    </citation>
    <scope>NUCLEOTIDE SEQUENCE</scope>
</reference>
<dbReference type="AlphaFoldDB" id="A0A8J2LAZ5"/>
<proteinExistence type="predicted"/>
<sequence>MHFSGRVIIAPLVISLVLALLLITETGAVPMPFPMEEMEGEFPMFEGFREGRAWGPWTSSVSSKGARGRFNF</sequence>
<protein>
    <submittedName>
        <fullName evidence="2">Uncharacterized protein</fullName>
    </submittedName>
</protein>
<evidence type="ECO:0000256" key="1">
    <source>
        <dbReference type="SAM" id="SignalP"/>
    </source>
</evidence>
<name>A0A8J2LAZ5_9HEXA</name>